<comment type="caution">
    <text evidence="3">The sequence shown here is derived from an EMBL/GenBank/DDBJ whole genome shotgun (WGS) entry which is preliminary data.</text>
</comment>
<dbReference type="Proteomes" id="UP001499933">
    <property type="component" value="Unassembled WGS sequence"/>
</dbReference>
<accession>A0ABP5C9M1</accession>
<keyword evidence="1" id="KW-0472">Membrane</keyword>
<evidence type="ECO:0000313" key="4">
    <source>
        <dbReference type="Proteomes" id="UP001499933"/>
    </source>
</evidence>
<feature type="transmembrane region" description="Helical" evidence="1">
    <location>
        <begin position="12"/>
        <end position="37"/>
    </location>
</feature>
<keyword evidence="4" id="KW-1185">Reference proteome</keyword>
<feature type="domain" description="DUF7144" evidence="2">
    <location>
        <begin position="12"/>
        <end position="126"/>
    </location>
</feature>
<keyword evidence="1" id="KW-0812">Transmembrane</keyword>
<reference evidence="4" key="1">
    <citation type="journal article" date="2019" name="Int. J. Syst. Evol. Microbiol.">
        <title>The Global Catalogue of Microorganisms (GCM) 10K type strain sequencing project: providing services to taxonomists for standard genome sequencing and annotation.</title>
        <authorList>
            <consortium name="The Broad Institute Genomics Platform"/>
            <consortium name="The Broad Institute Genome Sequencing Center for Infectious Disease"/>
            <person name="Wu L."/>
            <person name="Ma J."/>
        </authorList>
    </citation>
    <scope>NUCLEOTIDE SEQUENCE [LARGE SCALE GENOMIC DNA]</scope>
    <source>
        <strain evidence="4">JCM 14901</strain>
    </source>
</reference>
<dbReference type="Pfam" id="PF23636">
    <property type="entry name" value="DUF7144"/>
    <property type="match status" value="1"/>
</dbReference>
<feature type="transmembrane region" description="Helical" evidence="1">
    <location>
        <begin position="57"/>
        <end position="76"/>
    </location>
</feature>
<dbReference type="RefSeq" id="WP_344094894.1">
    <property type="nucleotide sequence ID" value="NZ_BAAAOG010000004.1"/>
</dbReference>
<sequence>MTDTNVTGWTGWGVFASVLLLIAGIFDLIFGLAAVIGPNSTLVVTEHGLFAVDVAAWGWWHILSGVLLIIVSFSLYRGMTWARVVAIILVILNAIGQLTLFSQQPWLSLIILAVDILIIYALTVHGHELKAKHGN</sequence>
<feature type="transmembrane region" description="Helical" evidence="1">
    <location>
        <begin position="81"/>
        <end position="100"/>
    </location>
</feature>
<evidence type="ECO:0000256" key="1">
    <source>
        <dbReference type="SAM" id="Phobius"/>
    </source>
</evidence>
<organism evidence="3 4">
    <name type="scientific">Microbacterium deminutum</name>
    <dbReference type="NCBI Taxonomy" id="344164"/>
    <lineage>
        <taxon>Bacteria</taxon>
        <taxon>Bacillati</taxon>
        <taxon>Actinomycetota</taxon>
        <taxon>Actinomycetes</taxon>
        <taxon>Micrococcales</taxon>
        <taxon>Microbacteriaceae</taxon>
        <taxon>Microbacterium</taxon>
    </lineage>
</organism>
<name>A0ABP5C9M1_9MICO</name>
<dbReference type="EMBL" id="BAAAOG010000004">
    <property type="protein sequence ID" value="GAA1960403.1"/>
    <property type="molecule type" value="Genomic_DNA"/>
</dbReference>
<keyword evidence="1" id="KW-1133">Transmembrane helix</keyword>
<protein>
    <recommendedName>
        <fullName evidence="2">DUF7144 domain-containing protein</fullName>
    </recommendedName>
</protein>
<gene>
    <name evidence="3" type="ORF">GCM10009776_23810</name>
</gene>
<dbReference type="InterPro" id="IPR055568">
    <property type="entry name" value="DUF7144"/>
</dbReference>
<evidence type="ECO:0000313" key="3">
    <source>
        <dbReference type="EMBL" id="GAA1960403.1"/>
    </source>
</evidence>
<evidence type="ECO:0000259" key="2">
    <source>
        <dbReference type="Pfam" id="PF23636"/>
    </source>
</evidence>
<proteinExistence type="predicted"/>
<feature type="transmembrane region" description="Helical" evidence="1">
    <location>
        <begin position="106"/>
        <end position="124"/>
    </location>
</feature>